<evidence type="ECO:0000313" key="3">
    <source>
        <dbReference type="Proteomes" id="UP000558488"/>
    </source>
</evidence>
<name>A0A7J7XB43_PIPKU</name>
<proteinExistence type="predicted"/>
<comment type="caution">
    <text evidence="2">The sequence shown here is derived from an EMBL/GenBank/DDBJ whole genome shotgun (WGS) entry which is preliminary data.</text>
</comment>
<keyword evidence="3" id="KW-1185">Reference proteome</keyword>
<reference evidence="2 3" key="1">
    <citation type="journal article" date="2020" name="Nature">
        <title>Six reference-quality genomes reveal evolution of bat adaptations.</title>
        <authorList>
            <person name="Jebb D."/>
            <person name="Huang Z."/>
            <person name="Pippel M."/>
            <person name="Hughes G.M."/>
            <person name="Lavrichenko K."/>
            <person name="Devanna P."/>
            <person name="Winkler S."/>
            <person name="Jermiin L.S."/>
            <person name="Skirmuntt E.C."/>
            <person name="Katzourakis A."/>
            <person name="Burkitt-Gray L."/>
            <person name="Ray D.A."/>
            <person name="Sullivan K.A.M."/>
            <person name="Roscito J.G."/>
            <person name="Kirilenko B.M."/>
            <person name="Davalos L.M."/>
            <person name="Corthals A.P."/>
            <person name="Power M.L."/>
            <person name="Jones G."/>
            <person name="Ransome R.D."/>
            <person name="Dechmann D.K.N."/>
            <person name="Locatelli A.G."/>
            <person name="Puechmaille S.J."/>
            <person name="Fedrigo O."/>
            <person name="Jarvis E.D."/>
            <person name="Hiller M."/>
            <person name="Vernes S.C."/>
            <person name="Myers E.W."/>
            <person name="Teeling E.C."/>
        </authorList>
    </citation>
    <scope>NUCLEOTIDE SEQUENCE [LARGE SCALE GENOMIC DNA]</scope>
    <source>
        <strain evidence="2">MPipKuh1</strain>
        <tissue evidence="2">Flight muscle</tissue>
    </source>
</reference>
<feature type="compositionally biased region" description="Low complexity" evidence="1">
    <location>
        <begin position="115"/>
        <end position="130"/>
    </location>
</feature>
<dbReference type="Proteomes" id="UP000558488">
    <property type="component" value="Unassembled WGS sequence"/>
</dbReference>
<organism evidence="2 3">
    <name type="scientific">Pipistrellus kuhlii</name>
    <name type="common">Kuhl's pipistrelle</name>
    <dbReference type="NCBI Taxonomy" id="59472"/>
    <lineage>
        <taxon>Eukaryota</taxon>
        <taxon>Metazoa</taxon>
        <taxon>Chordata</taxon>
        <taxon>Craniata</taxon>
        <taxon>Vertebrata</taxon>
        <taxon>Euteleostomi</taxon>
        <taxon>Mammalia</taxon>
        <taxon>Eutheria</taxon>
        <taxon>Laurasiatheria</taxon>
        <taxon>Chiroptera</taxon>
        <taxon>Yangochiroptera</taxon>
        <taxon>Vespertilionidae</taxon>
        <taxon>Pipistrellus</taxon>
    </lineage>
</organism>
<feature type="region of interest" description="Disordered" evidence="1">
    <location>
        <begin position="63"/>
        <end position="130"/>
    </location>
</feature>
<dbReference type="AlphaFoldDB" id="A0A7J7XB43"/>
<evidence type="ECO:0000256" key="1">
    <source>
        <dbReference type="SAM" id="MobiDB-lite"/>
    </source>
</evidence>
<accession>A0A7J7XB43</accession>
<evidence type="ECO:0000313" key="2">
    <source>
        <dbReference type="EMBL" id="KAF6346885.1"/>
    </source>
</evidence>
<dbReference type="EMBL" id="JACAGB010000008">
    <property type="protein sequence ID" value="KAF6346885.1"/>
    <property type="molecule type" value="Genomic_DNA"/>
</dbReference>
<gene>
    <name evidence="2" type="ORF">mPipKuh1_010621</name>
</gene>
<sequence>MGVGIRDQPGLSAQGAGNRPVVPPGPHACGRLGVCAQLITAMHCTAHVPRAYCFSGHFSLSSQRLTPTRLGQSPPRKPQEDWDQGGRGPHLQGPPPTLSLPSEAWRRPPQGLAELPSLSFPAPSLSRPPS</sequence>
<protein>
    <submittedName>
        <fullName evidence="2">Uncharacterized protein</fullName>
    </submittedName>
</protein>